<dbReference type="PANTHER" id="PTHR11485:SF31">
    <property type="entry name" value="SEROTRANSFERRIN"/>
    <property type="match status" value="1"/>
</dbReference>
<keyword evidence="9 13" id="KW-1015">Disulfide bond</keyword>
<gene>
    <name evidence="16" type="ORF">NDU88_002433</name>
</gene>
<feature type="disulfide bond" evidence="13">
    <location>
        <begin position="516"/>
        <end position="532"/>
    </location>
</feature>
<feature type="disulfide bond" evidence="13">
    <location>
        <begin position="372"/>
        <end position="385"/>
    </location>
</feature>
<keyword evidence="2 10" id="KW-0813">Transport</keyword>
<dbReference type="GO" id="GO:0005886">
    <property type="term" value="C:plasma membrane"/>
    <property type="evidence" value="ECO:0007669"/>
    <property type="project" value="TreeGrafter"/>
</dbReference>
<evidence type="ECO:0000313" key="17">
    <source>
        <dbReference type="Proteomes" id="UP001066276"/>
    </source>
</evidence>
<dbReference type="GO" id="GO:0005615">
    <property type="term" value="C:extracellular space"/>
    <property type="evidence" value="ECO:0007669"/>
    <property type="project" value="InterPro"/>
</dbReference>
<feature type="binding site" evidence="12">
    <location>
        <position position="409"/>
    </location>
    <ligand>
        <name>Fe(3+)</name>
        <dbReference type="ChEBI" id="CHEBI:29034"/>
        <label>1</label>
    </ligand>
</feature>
<feature type="disulfide bond" evidence="13">
    <location>
        <begin position="30"/>
        <end position="65"/>
    </location>
</feature>
<dbReference type="InterPro" id="IPR018195">
    <property type="entry name" value="Transferrin_Fe_BS"/>
</dbReference>
<feature type="disulfide bond" evidence="13">
    <location>
        <begin position="40"/>
        <end position="56"/>
    </location>
</feature>
<evidence type="ECO:0000256" key="2">
    <source>
        <dbReference type="ARBA" id="ARBA00022448"/>
    </source>
</evidence>
<protein>
    <recommendedName>
        <fullName evidence="15">Transferrin-like domain-containing protein</fullName>
    </recommendedName>
</protein>
<feature type="domain" description="Transferrin-like" evidence="15">
    <location>
        <begin position="359"/>
        <end position="690"/>
    </location>
</feature>
<organism evidence="16 17">
    <name type="scientific">Pleurodeles waltl</name>
    <name type="common">Iberian ribbed newt</name>
    <dbReference type="NCBI Taxonomy" id="8319"/>
    <lineage>
        <taxon>Eukaryota</taxon>
        <taxon>Metazoa</taxon>
        <taxon>Chordata</taxon>
        <taxon>Craniata</taxon>
        <taxon>Vertebrata</taxon>
        <taxon>Euteleostomi</taxon>
        <taxon>Amphibia</taxon>
        <taxon>Batrachia</taxon>
        <taxon>Caudata</taxon>
        <taxon>Salamandroidea</taxon>
        <taxon>Salamandridae</taxon>
        <taxon>Pleurodelinae</taxon>
        <taxon>Pleurodeles</taxon>
    </lineage>
</organism>
<dbReference type="PROSITE" id="PS00207">
    <property type="entry name" value="TRANSFERRIN_LIKE_3"/>
    <property type="match status" value="2"/>
</dbReference>
<feature type="chain" id="PRO_5043675586" description="Transferrin-like domain-containing protein" evidence="14">
    <location>
        <begin position="20"/>
        <end position="708"/>
    </location>
</feature>
<feature type="binding site" evidence="11">
    <location>
        <position position="141"/>
    </location>
    <ligand>
        <name>hydrogencarbonate</name>
        <dbReference type="ChEBI" id="CHEBI:17544"/>
        <label>1</label>
    </ligand>
</feature>
<feature type="disulfide bond" evidence="13">
    <location>
        <begin position="135"/>
        <end position="219"/>
    </location>
</feature>
<feature type="binding site" evidence="11">
    <location>
        <position position="480"/>
    </location>
    <ligand>
        <name>hydrogencarbonate</name>
        <dbReference type="ChEBI" id="CHEBI:17544"/>
        <label>2</label>
    </ligand>
</feature>
<evidence type="ECO:0000256" key="14">
    <source>
        <dbReference type="SAM" id="SignalP"/>
    </source>
</evidence>
<dbReference type="EMBL" id="JANPWB010000015">
    <property type="protein sequence ID" value="KAJ1089282.1"/>
    <property type="molecule type" value="Genomic_DNA"/>
</dbReference>
<dbReference type="CDD" id="cd13618">
    <property type="entry name" value="PBP2_transferrin_N"/>
    <property type="match status" value="1"/>
</dbReference>
<feature type="binding site" evidence="11">
    <location>
        <position position="137"/>
    </location>
    <ligand>
        <name>hydrogencarbonate</name>
        <dbReference type="ChEBI" id="CHEBI:17544"/>
        <label>1</label>
    </ligand>
</feature>
<comment type="similarity">
    <text evidence="10">Belongs to the transferrin family.</text>
</comment>
<keyword evidence="4" id="KW-0964">Secreted</keyword>
<keyword evidence="6" id="KW-0677">Repeat</keyword>
<keyword evidence="17" id="KW-1185">Reference proteome</keyword>
<feature type="disulfide bond" evidence="13">
    <location>
        <begin position="471"/>
        <end position="549"/>
    </location>
</feature>
<sequence length="708" mass="77315">MAPTFRLVLVFGLIDICLASPQPKNSIGWCSKSEAEFNKCKDFSDAMKTLRTSLSCIKKSNTKECLQAIVQGEADSICVDGGDIYEAGLAPYHLKPILAENYGTGKDSDTCYYAVAVVKKESNLSLKQLQGKKSCHTGLGKTAGWNIPIGILLKKKYLSWDGPENEPVERAVAKFFAAACVPGVQKEPNLCRLCKGKGKAKCSRSGSEPYYNYNGAFRCLKEGGGDVAFVKHNTVPEDVAKQYELLCLDNTRTSIDKFKDCHLAQVPAHAVVTRSTGNTTEVIVEFLTAAQAKFGKKGRGSFHLFSSSHGKDLLFKDSAVSLVRVPNMMDSTLYLGTEYFTAIRAFRKETETSTSVNRVRWCTMSREEKVKCDTWSALSGATIECTEANSAEECILQILKREADAVTLDGGVVFTAGKCGLVPVMGEYYDADNKTPCRNKGTKTGTYYAVAIVKKSNKDISWNSLRGKKACHTGFGRTAGWNVPIGLIQNRTQNCKVGEFFGDSCAPGADRGSSLCALCKGTPGIKQQDTKCQPSDKEPYNGYSGALRCLVEKGDIAFAKHTTVFENTQGRNPSAWAKGLKSSDFELLCRDGTRAAVSNYKRCNLAEVPAHAVVSLPEKRDLIARILNAQQALYGRSGTKQSEFKMFVSENGKDLLFKDSTQCLIEVPSGTSTKDFLGREYYEALVGLNKCFPTSELLSACTFHSCSK</sequence>
<feature type="binding site" evidence="12">
    <location>
        <position position="611"/>
    </location>
    <ligand>
        <name>Fe(3+)</name>
        <dbReference type="ChEBI" id="CHEBI:29034"/>
        <label>1</label>
    </ligand>
</feature>
<feature type="disulfide bond" evidence="13">
    <location>
        <begin position="362"/>
        <end position="394"/>
    </location>
</feature>
<dbReference type="PRINTS" id="PR00422">
    <property type="entry name" value="TRANSFERRIN"/>
</dbReference>
<dbReference type="InterPro" id="IPR001156">
    <property type="entry name" value="Transferrin-like_dom"/>
</dbReference>
<accession>A0AAV7LFY1</accession>
<evidence type="ECO:0000256" key="3">
    <source>
        <dbReference type="ARBA" id="ARBA00022496"/>
    </source>
</evidence>
<feature type="binding site" evidence="12">
    <location>
        <position position="269"/>
    </location>
    <ligand>
        <name>Fe(3+)</name>
        <dbReference type="ChEBI" id="CHEBI:29034"/>
        <label>1</label>
    </ligand>
</feature>
<keyword evidence="8 10" id="KW-0406">Ion transport</keyword>
<dbReference type="PROSITE" id="PS51408">
    <property type="entry name" value="TRANSFERRIN_LIKE_4"/>
    <property type="match status" value="2"/>
</dbReference>
<feature type="disulfide bond" evidence="13">
    <location>
        <begin position="247"/>
        <end position="261"/>
    </location>
</feature>
<feature type="disulfide bond" evidence="13">
    <location>
        <begin position="419"/>
        <end position="701"/>
    </location>
</feature>
<dbReference type="AlphaFoldDB" id="A0AAV7LFY1"/>
<feature type="disulfide bond" evidence="13">
    <location>
        <begin position="505"/>
        <end position="519"/>
    </location>
</feature>
<feature type="binding site" evidence="12">
    <location>
        <position position="112"/>
    </location>
    <ligand>
        <name>Fe(3+)</name>
        <dbReference type="ChEBI" id="CHEBI:29034"/>
        <label>1</label>
    </ligand>
</feature>
<dbReference type="InterPro" id="IPR016357">
    <property type="entry name" value="Transferrin"/>
</dbReference>
<dbReference type="PROSITE" id="PS00205">
    <property type="entry name" value="TRANSFERRIN_LIKE_1"/>
    <property type="match status" value="2"/>
</dbReference>
<name>A0AAV7LFY1_PLEWA</name>
<evidence type="ECO:0000313" key="16">
    <source>
        <dbReference type="EMBL" id="KAJ1089282.1"/>
    </source>
</evidence>
<keyword evidence="5 10" id="KW-0479">Metal-binding</keyword>
<evidence type="ECO:0000256" key="11">
    <source>
        <dbReference type="PIRSR" id="PIRSR002549-2"/>
    </source>
</evidence>
<feature type="binding site" evidence="11">
    <location>
        <position position="144"/>
    </location>
    <ligand>
        <name>hydrogencarbonate</name>
        <dbReference type="ChEBI" id="CHEBI:17544"/>
        <label>1</label>
    </ligand>
</feature>
<evidence type="ECO:0000256" key="8">
    <source>
        <dbReference type="ARBA" id="ARBA00023065"/>
    </source>
</evidence>
<evidence type="ECO:0000256" key="5">
    <source>
        <dbReference type="ARBA" id="ARBA00022723"/>
    </source>
</evidence>
<keyword evidence="14" id="KW-0732">Signal</keyword>
<evidence type="ECO:0000256" key="13">
    <source>
        <dbReference type="PIRSR" id="PIRSR002549-4"/>
    </source>
</evidence>
<dbReference type="SMART" id="SM00094">
    <property type="entry name" value="TR_FER"/>
    <property type="match status" value="2"/>
</dbReference>
<evidence type="ECO:0000256" key="9">
    <source>
        <dbReference type="ARBA" id="ARBA00023157"/>
    </source>
</evidence>
<reference evidence="16" key="1">
    <citation type="journal article" date="2022" name="bioRxiv">
        <title>Sequencing and chromosome-scale assembly of the giantPleurodeles waltlgenome.</title>
        <authorList>
            <person name="Brown T."/>
            <person name="Elewa A."/>
            <person name="Iarovenko S."/>
            <person name="Subramanian E."/>
            <person name="Araus A.J."/>
            <person name="Petzold A."/>
            <person name="Susuki M."/>
            <person name="Suzuki K.-i.T."/>
            <person name="Hayashi T."/>
            <person name="Toyoda A."/>
            <person name="Oliveira C."/>
            <person name="Osipova E."/>
            <person name="Leigh N.D."/>
            <person name="Simon A."/>
            <person name="Yun M.H."/>
        </authorList>
    </citation>
    <scope>NUCLEOTIDE SEQUENCE</scope>
    <source>
        <strain evidence="16">20211129_DDA</strain>
        <tissue evidence="16">Liver</tissue>
    </source>
</reference>
<dbReference type="GO" id="GO:0046872">
    <property type="term" value="F:metal ion binding"/>
    <property type="evidence" value="ECO:0007669"/>
    <property type="project" value="UniProtKB-KW"/>
</dbReference>
<dbReference type="SUPFAM" id="SSF53850">
    <property type="entry name" value="Periplasmic binding protein-like II"/>
    <property type="match status" value="2"/>
</dbReference>
<dbReference type="GO" id="GO:0019731">
    <property type="term" value="P:antibacterial humoral response"/>
    <property type="evidence" value="ECO:0007669"/>
    <property type="project" value="TreeGrafter"/>
</dbReference>
<dbReference type="PIRSF" id="PIRSF002549">
    <property type="entry name" value="Transferrin"/>
    <property type="match status" value="1"/>
</dbReference>
<feature type="disulfide bond" evidence="13">
    <location>
        <begin position="191"/>
        <end position="202"/>
    </location>
</feature>
<dbReference type="GO" id="GO:0055037">
    <property type="term" value="C:recycling endosome"/>
    <property type="evidence" value="ECO:0007669"/>
    <property type="project" value="TreeGrafter"/>
</dbReference>
<keyword evidence="3 10" id="KW-0410">Iron transport</keyword>
<evidence type="ECO:0000256" key="7">
    <source>
        <dbReference type="ARBA" id="ARBA00023004"/>
    </source>
</evidence>
<feature type="binding site" evidence="12">
    <location>
        <position position="543"/>
    </location>
    <ligand>
        <name>Fe(3+)</name>
        <dbReference type="ChEBI" id="CHEBI:29034"/>
        <label>2</label>
    </ligand>
</feature>
<proteinExistence type="inferred from homology"/>
<evidence type="ECO:0000259" key="15">
    <source>
        <dbReference type="PROSITE" id="PS51408"/>
    </source>
</evidence>
<feature type="disulfide bond" evidence="13">
    <location>
        <begin position="495"/>
        <end position="691"/>
    </location>
</feature>
<feature type="binding site" evidence="12">
    <location>
        <position position="213"/>
    </location>
    <ligand>
        <name>Fe(3+)</name>
        <dbReference type="ChEBI" id="CHEBI:29034"/>
        <label>1</label>
    </ligand>
</feature>
<evidence type="ECO:0000256" key="10">
    <source>
        <dbReference type="PIRNR" id="PIRNR002549"/>
    </source>
</evidence>
<keyword evidence="7 10" id="KW-0408">Iron</keyword>
<dbReference type="Pfam" id="PF00405">
    <property type="entry name" value="Transferrin"/>
    <property type="match status" value="2"/>
</dbReference>
<dbReference type="FunFam" id="3.40.190.10:FF:000095">
    <property type="entry name" value="Lactotransferrin"/>
    <property type="match status" value="2"/>
</dbReference>
<comment type="subcellular location">
    <subcellularLocation>
        <location evidence="1">Secreted</location>
    </subcellularLocation>
</comment>
<dbReference type="GO" id="GO:0006826">
    <property type="term" value="P:iron ion transport"/>
    <property type="evidence" value="ECO:0007669"/>
    <property type="project" value="UniProtKB-KW"/>
</dbReference>
<comment type="caution">
    <text evidence="16">The sequence shown here is derived from an EMBL/GenBank/DDBJ whole genome shotgun (WGS) entry which is preliminary data.</text>
</comment>
<evidence type="ECO:0000256" key="6">
    <source>
        <dbReference type="ARBA" id="ARBA00022737"/>
    </source>
</evidence>
<evidence type="ECO:0000256" key="4">
    <source>
        <dbReference type="ARBA" id="ARBA00022525"/>
    </source>
</evidence>
<feature type="binding site" evidence="11">
    <location>
        <position position="479"/>
    </location>
    <ligand>
        <name>hydrogencarbonate</name>
        <dbReference type="ChEBI" id="CHEBI:17544"/>
        <label>1</label>
    </ligand>
</feature>
<feature type="binding site" evidence="12">
    <location>
        <position position="447"/>
    </location>
    <ligand>
        <name>Fe(3+)</name>
        <dbReference type="ChEBI" id="CHEBI:29034"/>
        <label>1</label>
    </ligand>
</feature>
<feature type="disulfide bond" evidence="13">
    <location>
        <begin position="589"/>
        <end position="603"/>
    </location>
</feature>
<feature type="domain" description="Transferrin-like" evidence="15">
    <location>
        <begin position="27"/>
        <end position="348"/>
    </location>
</feature>
<feature type="binding site" evidence="12">
    <location>
        <position position="80"/>
    </location>
    <ligand>
        <name>Fe(3+)</name>
        <dbReference type="ChEBI" id="CHEBI:29034"/>
        <label>1</label>
    </ligand>
</feature>
<evidence type="ECO:0000256" key="1">
    <source>
        <dbReference type="ARBA" id="ARBA00004613"/>
    </source>
</evidence>
<dbReference type="PANTHER" id="PTHR11485">
    <property type="entry name" value="TRANSFERRIN"/>
    <property type="match status" value="1"/>
</dbReference>
<dbReference type="Proteomes" id="UP001066276">
    <property type="component" value="Chromosome 11"/>
</dbReference>
<feature type="disulfide bond" evidence="13">
    <location>
        <begin position="180"/>
        <end position="194"/>
    </location>
</feature>
<dbReference type="GO" id="GO:0005769">
    <property type="term" value="C:early endosome"/>
    <property type="evidence" value="ECO:0007669"/>
    <property type="project" value="TreeGrafter"/>
</dbReference>
<feature type="signal peptide" evidence="14">
    <location>
        <begin position="1"/>
        <end position="19"/>
    </location>
</feature>
<feature type="binding site" evidence="11">
    <location>
        <position position="473"/>
    </location>
    <ligand>
        <name>hydrogencarbonate</name>
        <dbReference type="ChEBI" id="CHEBI:17544"/>
        <label>1</label>
    </ligand>
</feature>
<dbReference type="PROSITE" id="PS00206">
    <property type="entry name" value="TRANSFERRIN_LIKE_2"/>
    <property type="match status" value="1"/>
</dbReference>
<feature type="binding site" evidence="11">
    <location>
        <position position="143"/>
    </location>
    <ligand>
        <name>hydrogencarbonate</name>
        <dbReference type="ChEBI" id="CHEBI:17544"/>
        <label>1</label>
    </ligand>
</feature>
<evidence type="ECO:0000256" key="12">
    <source>
        <dbReference type="PIRSR" id="PIRSR002549-3"/>
    </source>
</evidence>
<feature type="binding site" evidence="11">
    <location>
        <position position="477"/>
    </location>
    <ligand>
        <name>hydrogencarbonate</name>
        <dbReference type="ChEBI" id="CHEBI:17544"/>
        <label>1</label>
    </ligand>
</feature>
<dbReference type="Gene3D" id="3.40.190.10">
    <property type="entry name" value="Periplasmic binding protein-like II"/>
    <property type="match status" value="4"/>
</dbReference>